<dbReference type="STRING" id="483937.AMQ84_08140"/>
<feature type="domain" description="NAD-dependent epimerase/dehydratase" evidence="1">
    <location>
        <begin position="4"/>
        <end position="75"/>
    </location>
</feature>
<name>A0A0E4H942_9BACL</name>
<evidence type="ECO:0000313" key="2">
    <source>
        <dbReference type="EMBL" id="CQR54844.1"/>
    </source>
</evidence>
<evidence type="ECO:0000259" key="1">
    <source>
        <dbReference type="Pfam" id="PF01370"/>
    </source>
</evidence>
<accession>A0A0E4H942</accession>
<dbReference type="HOGENOM" id="CLU_061176_1_0_9"/>
<reference evidence="3" key="1">
    <citation type="submission" date="2015-03" db="EMBL/GenBank/DDBJ databases">
        <authorList>
            <person name="Wibberg D."/>
        </authorList>
    </citation>
    <scope>NUCLEOTIDE SEQUENCE [LARGE SCALE GENOMIC DNA]</scope>
</reference>
<organism evidence="2 3">
    <name type="scientific">Paenibacillus riograndensis SBR5</name>
    <dbReference type="NCBI Taxonomy" id="1073571"/>
    <lineage>
        <taxon>Bacteria</taxon>
        <taxon>Bacillati</taxon>
        <taxon>Bacillota</taxon>
        <taxon>Bacilli</taxon>
        <taxon>Bacillales</taxon>
        <taxon>Paenibacillaceae</taxon>
        <taxon>Paenibacillus</taxon>
        <taxon>Paenibacillus sonchi group</taxon>
    </lineage>
</organism>
<dbReference type="AlphaFoldDB" id="A0A0E4H942"/>
<dbReference type="InterPro" id="IPR036291">
    <property type="entry name" value="NAD(P)-bd_dom_sf"/>
</dbReference>
<dbReference type="Proteomes" id="UP000033163">
    <property type="component" value="Chromosome I"/>
</dbReference>
<dbReference type="InterPro" id="IPR001509">
    <property type="entry name" value="Epimerase_deHydtase"/>
</dbReference>
<dbReference type="RefSeq" id="WP_020433615.1">
    <property type="nucleotide sequence ID" value="NZ_AGBD01001727.1"/>
</dbReference>
<dbReference type="KEGG" id="pri:PRIO_2438"/>
<dbReference type="SUPFAM" id="SSF51735">
    <property type="entry name" value="NAD(P)-binding Rossmann-fold domains"/>
    <property type="match status" value="1"/>
</dbReference>
<gene>
    <name evidence="2" type="ORF">PRIO_2438</name>
</gene>
<evidence type="ECO:0000313" key="3">
    <source>
        <dbReference type="Proteomes" id="UP000033163"/>
    </source>
</evidence>
<dbReference type="Gene3D" id="3.40.50.720">
    <property type="entry name" value="NAD(P)-binding Rossmann-like Domain"/>
    <property type="match status" value="1"/>
</dbReference>
<dbReference type="EMBL" id="LN831776">
    <property type="protein sequence ID" value="CQR54844.1"/>
    <property type="molecule type" value="Genomic_DNA"/>
</dbReference>
<sequence length="301" mass="33088">MRNILVLGGTRFFGKRLVERLFQDADTQVTILTRGITKDGFGSRVNRLNVDRTDAKALAEAVRDTVWDVVYDNICFSPDEAAAASRIFAETAKRYILTSSLSVYDPGPGILREADFDPLSFPLRLGAKEDFNYQEGKRLAETVLLTQAAFPAAAVRFPIVLGTDDYTKRLHFHIEHVLEGKAIGVPNPGALISFIRSDEAADFLYGLGFSQLAGPVNACSDGTLAIGDILNIIGQKTGREAVVLSETADQDMSPFGIEESWYMDTAKARGAGFQFLKLAEWFPELIGELATELNASLRKRE</sequence>
<dbReference type="PATRIC" id="fig|1073571.4.peg.2592"/>
<proteinExistence type="predicted"/>
<dbReference type="Pfam" id="PF01370">
    <property type="entry name" value="Epimerase"/>
    <property type="match status" value="1"/>
</dbReference>
<protein>
    <submittedName>
        <fullName evidence="2">Nucleoside-diphosphate-sugar epimerase</fullName>
    </submittedName>
</protein>